<evidence type="ECO:0000256" key="1">
    <source>
        <dbReference type="SAM" id="Phobius"/>
    </source>
</evidence>
<dbReference type="EMBL" id="CP011388">
    <property type="protein sequence ID" value="ANE47408.1"/>
    <property type="molecule type" value="Genomic_DNA"/>
</dbReference>
<feature type="transmembrane region" description="Helical" evidence="1">
    <location>
        <begin position="42"/>
        <end position="59"/>
    </location>
</feature>
<gene>
    <name evidence="2" type="ORF">SY83_15265</name>
</gene>
<evidence type="ECO:0000313" key="2">
    <source>
        <dbReference type="EMBL" id="ANE47408.1"/>
    </source>
</evidence>
<organism evidence="2 3">
    <name type="scientific">Paenibacillus swuensis</name>
    <dbReference type="NCBI Taxonomy" id="1178515"/>
    <lineage>
        <taxon>Bacteria</taxon>
        <taxon>Bacillati</taxon>
        <taxon>Bacillota</taxon>
        <taxon>Bacilli</taxon>
        <taxon>Bacillales</taxon>
        <taxon>Paenibacillaceae</taxon>
        <taxon>Paenibacillus</taxon>
    </lineage>
</organism>
<name>A0A172TK50_9BACL</name>
<protein>
    <submittedName>
        <fullName evidence="2">Uncharacterized protein</fullName>
    </submittedName>
</protein>
<sequence length="67" mass="7348">MNGNLGLFGGFLVGFLLMFTPFSALSILDGGEWGLQEIVVDVMRLVGLVAAVYFGFKVMKSEWKSSR</sequence>
<reference evidence="2 3" key="1">
    <citation type="submission" date="2015-01" db="EMBL/GenBank/DDBJ databases">
        <title>Paenibacillus swuensis/DY6/whole genome sequencing.</title>
        <authorList>
            <person name="Kim M.K."/>
            <person name="Srinivasan S."/>
            <person name="Lee J.-J."/>
        </authorList>
    </citation>
    <scope>NUCLEOTIDE SEQUENCE [LARGE SCALE GENOMIC DNA]</scope>
    <source>
        <strain evidence="2 3">DY6</strain>
    </source>
</reference>
<dbReference type="RefSeq" id="WP_068608018.1">
    <property type="nucleotide sequence ID" value="NZ_CP011388.1"/>
</dbReference>
<keyword evidence="1" id="KW-0472">Membrane</keyword>
<proteinExistence type="predicted"/>
<dbReference type="KEGG" id="pswu:SY83_15265"/>
<dbReference type="Proteomes" id="UP000076927">
    <property type="component" value="Chromosome"/>
</dbReference>
<accession>A0A172TK50</accession>
<evidence type="ECO:0000313" key="3">
    <source>
        <dbReference type="Proteomes" id="UP000076927"/>
    </source>
</evidence>
<dbReference type="PATRIC" id="fig|1178515.4.peg.3068"/>
<keyword evidence="1" id="KW-1133">Transmembrane helix</keyword>
<dbReference type="AlphaFoldDB" id="A0A172TK50"/>
<keyword evidence="3" id="KW-1185">Reference proteome</keyword>
<keyword evidence="1" id="KW-0812">Transmembrane</keyword>